<reference evidence="1 2" key="1">
    <citation type="journal article" date="2011" name="J. Bacteriol.">
        <title>Complete genome sequences of two hemotropic Mycoplasmas, Mycoplasma haemofelis strain Ohio2 and Mycoplasma suis strain Illinois.</title>
        <authorList>
            <person name="Messick J.B."/>
            <person name="Santos A.P."/>
            <person name="Guimaraes A.M."/>
        </authorList>
    </citation>
    <scope>NUCLEOTIDE SEQUENCE [LARGE SCALE GENOMIC DNA]</scope>
    <source>
        <strain evidence="1 2">Ohio2</strain>
    </source>
</reference>
<dbReference type="Proteomes" id="UP000007952">
    <property type="component" value="Chromosome"/>
</dbReference>
<evidence type="ECO:0000313" key="1">
    <source>
        <dbReference type="EMBL" id="AEG72622.1"/>
    </source>
</evidence>
<reference key="2">
    <citation type="submission" date="2011-05" db="EMBL/GenBank/DDBJ databases">
        <title>The Genome of Mycoplasma haemofelis Strain Ohio2, a pathogenic hemoplasma of the cat.</title>
        <authorList>
            <person name="Santos A.P."/>
            <person name="Guimaraes A.M.S."/>
            <person name="SanMiguel P.J."/>
            <person name="Martin S.W."/>
            <person name="Messick J.B."/>
        </authorList>
    </citation>
    <scope>NUCLEOTIDE SEQUENCE</scope>
    <source>
        <strain>Ohio2</strain>
    </source>
</reference>
<dbReference type="AlphaFoldDB" id="F6FGU9"/>
<dbReference type="EMBL" id="CP002808">
    <property type="protein sequence ID" value="AEG72622.1"/>
    <property type="molecule type" value="Genomic_DNA"/>
</dbReference>
<name>F6FGU9_MYCHI</name>
<evidence type="ECO:0000313" key="2">
    <source>
        <dbReference type="Proteomes" id="UP000007952"/>
    </source>
</evidence>
<dbReference type="HOGENOM" id="CLU_098620_0_0_14"/>
<sequence>MTLRDSWGDMTALTKAASATAVAGTAAGGGIYFGTDLLKSKKVDISSLMKEVDPQKRFITATSTGDDSWKAAYKSYRESGKDVWGLGVKTASPETLIDATTEFLAKCKSNGKVKVSGKDDPLYKQVLAYCTRDTTVRDLIEEGKTGRKLLDSSDTGNDKESGWEDAWTAYRTKNHVEGGTSQNTWEVEGWDNKKTGNTLPTDYKTKCAEKAKQPAYRLEDENYKNVLAWCTK</sequence>
<gene>
    <name evidence="1" type="ordered locus">MHF_0343</name>
</gene>
<organism evidence="1 2">
    <name type="scientific">Mycoplasma haemofelis (strain Ohio2)</name>
    <dbReference type="NCBI Taxonomy" id="859194"/>
    <lineage>
        <taxon>Bacteria</taxon>
        <taxon>Bacillati</taxon>
        <taxon>Mycoplasmatota</taxon>
        <taxon>Mollicutes</taxon>
        <taxon>Mycoplasmataceae</taxon>
        <taxon>Mycoplasma</taxon>
    </lineage>
</organism>
<dbReference type="STRING" id="859194.MHF_0343"/>
<accession>F6FGU9</accession>
<dbReference type="KEGG" id="mhf:MHF_0343"/>
<proteinExistence type="predicted"/>
<protein>
    <submittedName>
        <fullName evidence="1">Uncharacterized protein</fullName>
    </submittedName>
</protein>